<feature type="region of interest" description="Disordered" evidence="2">
    <location>
        <begin position="44"/>
        <end position="72"/>
    </location>
</feature>
<feature type="compositionally biased region" description="Acidic residues" evidence="2">
    <location>
        <begin position="57"/>
        <end position="72"/>
    </location>
</feature>
<evidence type="ECO:0000256" key="1">
    <source>
        <dbReference type="PROSITE-ProRule" id="PRU00042"/>
    </source>
</evidence>
<keyword evidence="5" id="KW-1185">Reference proteome</keyword>
<organism evidence="4 5">
    <name type="scientific">Xenoophorus captivus</name>
    <dbReference type="NCBI Taxonomy" id="1517983"/>
    <lineage>
        <taxon>Eukaryota</taxon>
        <taxon>Metazoa</taxon>
        <taxon>Chordata</taxon>
        <taxon>Craniata</taxon>
        <taxon>Vertebrata</taxon>
        <taxon>Euteleostomi</taxon>
        <taxon>Actinopterygii</taxon>
        <taxon>Neopterygii</taxon>
        <taxon>Teleostei</taxon>
        <taxon>Neoteleostei</taxon>
        <taxon>Acanthomorphata</taxon>
        <taxon>Ovalentaria</taxon>
        <taxon>Atherinomorphae</taxon>
        <taxon>Cyprinodontiformes</taxon>
        <taxon>Goodeidae</taxon>
        <taxon>Xenoophorus</taxon>
    </lineage>
</organism>
<keyword evidence="1" id="KW-0863">Zinc-finger</keyword>
<dbReference type="PROSITE" id="PS00028">
    <property type="entry name" value="ZINC_FINGER_C2H2_1"/>
    <property type="match status" value="1"/>
</dbReference>
<dbReference type="InterPro" id="IPR013087">
    <property type="entry name" value="Znf_C2H2_type"/>
</dbReference>
<gene>
    <name evidence="4" type="ORF">XENOCAPTIV_013196</name>
</gene>
<protein>
    <recommendedName>
        <fullName evidence="3">C2H2-type domain-containing protein</fullName>
    </recommendedName>
</protein>
<reference evidence="4 5" key="1">
    <citation type="submission" date="2021-06" db="EMBL/GenBank/DDBJ databases">
        <authorList>
            <person name="Palmer J.M."/>
        </authorList>
    </citation>
    <scope>NUCLEOTIDE SEQUENCE [LARGE SCALE GENOMIC DNA]</scope>
    <source>
        <strain evidence="4 5">XC_2019</strain>
        <tissue evidence="4">Muscle</tissue>
    </source>
</reference>
<dbReference type="PROSITE" id="PS50157">
    <property type="entry name" value="ZINC_FINGER_C2H2_2"/>
    <property type="match status" value="1"/>
</dbReference>
<evidence type="ECO:0000259" key="3">
    <source>
        <dbReference type="PROSITE" id="PS50157"/>
    </source>
</evidence>
<evidence type="ECO:0000313" key="5">
    <source>
        <dbReference type="Proteomes" id="UP001434883"/>
    </source>
</evidence>
<name>A0ABV0R3S2_9TELE</name>
<feature type="domain" description="C2H2-type" evidence="3">
    <location>
        <begin position="75"/>
        <end position="97"/>
    </location>
</feature>
<comment type="caution">
    <text evidence="4">The sequence shown here is derived from an EMBL/GenBank/DDBJ whole genome shotgun (WGS) entry which is preliminary data.</text>
</comment>
<dbReference type="Proteomes" id="UP001434883">
    <property type="component" value="Unassembled WGS sequence"/>
</dbReference>
<dbReference type="EMBL" id="JAHRIN010033884">
    <property type="protein sequence ID" value="MEQ2202712.1"/>
    <property type="molecule type" value="Genomic_DNA"/>
</dbReference>
<accession>A0ABV0R3S2</accession>
<sequence>MERFHPSLSSVAMTAGCVGMLSINVCYNKKSLLCPSSDVPAANREAELKEGQGGVAEDGEQDERDDDDLDDESIFPCDNCQQDFDCLADLTEHRTNHCPAGKTLSLILVLVSRFYCETTSMELSSGSVIKWAAGSINTRVNVS</sequence>
<dbReference type="PROSITE" id="PS51257">
    <property type="entry name" value="PROKAR_LIPOPROTEIN"/>
    <property type="match status" value="1"/>
</dbReference>
<proteinExistence type="predicted"/>
<evidence type="ECO:0000313" key="4">
    <source>
        <dbReference type="EMBL" id="MEQ2202712.1"/>
    </source>
</evidence>
<keyword evidence="1" id="KW-0862">Zinc</keyword>
<evidence type="ECO:0000256" key="2">
    <source>
        <dbReference type="SAM" id="MobiDB-lite"/>
    </source>
</evidence>
<keyword evidence="1" id="KW-0479">Metal-binding</keyword>